<keyword evidence="5" id="KW-1185">Reference proteome</keyword>
<evidence type="ECO:0000313" key="4">
    <source>
        <dbReference type="EMBL" id="SDL28382.1"/>
    </source>
</evidence>
<dbReference type="PANTHER" id="PTHR43736">
    <property type="entry name" value="ADP-RIBOSE PYROPHOSPHATASE"/>
    <property type="match status" value="1"/>
</dbReference>
<accession>A0A1G9ITE2</accession>
<dbReference type="InterPro" id="IPR000086">
    <property type="entry name" value="NUDIX_hydrolase_dom"/>
</dbReference>
<gene>
    <name evidence="4" type="ORF">SAMN05216216_13714</name>
</gene>
<protein>
    <submittedName>
        <fullName evidence="4">8-oxo-dGTP pyrophosphatase MutT, NUDIX family</fullName>
    </submittedName>
</protein>
<organism evidence="4 5">
    <name type="scientific">Lacicoccus qingdaonensis</name>
    <dbReference type="NCBI Taxonomy" id="576118"/>
    <lineage>
        <taxon>Bacteria</taxon>
        <taxon>Bacillati</taxon>
        <taxon>Bacillota</taxon>
        <taxon>Bacilli</taxon>
        <taxon>Bacillales</taxon>
        <taxon>Salinicoccaceae</taxon>
        <taxon>Lacicoccus</taxon>
    </lineage>
</organism>
<dbReference type="EMBL" id="FNFY01000037">
    <property type="protein sequence ID" value="SDL28382.1"/>
    <property type="molecule type" value="Genomic_DNA"/>
</dbReference>
<evidence type="ECO:0000313" key="5">
    <source>
        <dbReference type="Proteomes" id="UP000199008"/>
    </source>
</evidence>
<sequence>MREQWDLYTNHRMKTGRTIYRGESIPDGYYHQVVSVWIKNSKDEYLLSQRHPSKNHPLRWECTGGSVICGETSLQGAIREVKEELGVRLDSKKGTLLYRVRRNHLKDFYDVWMFTADISIDDLQLEQSEVIDAQWLNKAEIISMYNNNQLHPLINNLDEIL</sequence>
<dbReference type="PANTHER" id="PTHR43736:SF1">
    <property type="entry name" value="DIHYDRONEOPTERIN TRIPHOSPHATE DIPHOSPHATASE"/>
    <property type="match status" value="1"/>
</dbReference>
<name>A0A1G9ITE2_9BACL</name>
<proteinExistence type="inferred from homology"/>
<dbReference type="STRING" id="576118.SAMN05216216_13714"/>
<evidence type="ECO:0000256" key="1">
    <source>
        <dbReference type="ARBA" id="ARBA00005582"/>
    </source>
</evidence>
<dbReference type="Gene3D" id="3.90.79.10">
    <property type="entry name" value="Nucleoside Triphosphate Pyrophosphohydrolase"/>
    <property type="match status" value="1"/>
</dbReference>
<dbReference type="AlphaFoldDB" id="A0A1G9ITE2"/>
<dbReference type="InterPro" id="IPR020084">
    <property type="entry name" value="NUDIX_hydrolase_CS"/>
</dbReference>
<dbReference type="CDD" id="cd04693">
    <property type="entry name" value="NUDIX_Hydrolase"/>
    <property type="match status" value="1"/>
</dbReference>
<dbReference type="GO" id="GO:0016787">
    <property type="term" value="F:hydrolase activity"/>
    <property type="evidence" value="ECO:0007669"/>
    <property type="project" value="UniProtKB-KW"/>
</dbReference>
<dbReference type="PROSITE" id="PS00893">
    <property type="entry name" value="NUDIX_BOX"/>
    <property type="match status" value="1"/>
</dbReference>
<reference evidence="5" key="1">
    <citation type="submission" date="2016-10" db="EMBL/GenBank/DDBJ databases">
        <authorList>
            <person name="Varghese N."/>
            <person name="Submissions S."/>
        </authorList>
    </citation>
    <scope>NUCLEOTIDE SEQUENCE [LARGE SCALE GENOMIC DNA]</scope>
    <source>
        <strain evidence="5">CGMCC 1.8895</strain>
    </source>
</reference>
<dbReference type="InterPro" id="IPR015797">
    <property type="entry name" value="NUDIX_hydrolase-like_dom_sf"/>
</dbReference>
<evidence type="ECO:0000259" key="3">
    <source>
        <dbReference type="PROSITE" id="PS51462"/>
    </source>
</evidence>
<dbReference type="SUPFAM" id="SSF55811">
    <property type="entry name" value="Nudix"/>
    <property type="match status" value="1"/>
</dbReference>
<comment type="similarity">
    <text evidence="1">Belongs to the Nudix hydrolase family.</text>
</comment>
<evidence type="ECO:0000256" key="2">
    <source>
        <dbReference type="ARBA" id="ARBA00022801"/>
    </source>
</evidence>
<dbReference type="Proteomes" id="UP000199008">
    <property type="component" value="Unassembled WGS sequence"/>
</dbReference>
<dbReference type="Pfam" id="PF00293">
    <property type="entry name" value="NUDIX"/>
    <property type="match status" value="1"/>
</dbReference>
<dbReference type="PROSITE" id="PS51462">
    <property type="entry name" value="NUDIX"/>
    <property type="match status" value="1"/>
</dbReference>
<feature type="domain" description="Nudix hydrolase" evidence="3">
    <location>
        <begin position="29"/>
        <end position="158"/>
    </location>
</feature>
<keyword evidence="2" id="KW-0378">Hydrolase</keyword>